<evidence type="ECO:0000313" key="2">
    <source>
        <dbReference type="Proteomes" id="UP000009168"/>
    </source>
</evidence>
<evidence type="ECO:0008006" key="3">
    <source>
        <dbReference type="Google" id="ProtNLM"/>
    </source>
</evidence>
<dbReference type="RefSeq" id="XP_001008798.3">
    <property type="nucleotide sequence ID" value="XM_001008798.3"/>
</dbReference>
<evidence type="ECO:0000313" key="1">
    <source>
        <dbReference type="EMBL" id="EAR88553.3"/>
    </source>
</evidence>
<dbReference type="HOGENOM" id="CLU_1942342_0_0_1"/>
<name>Q22T85_TETTS</name>
<accession>Q22T85</accession>
<dbReference type="InterPro" id="IPR011333">
    <property type="entry name" value="SKP1/BTB/POZ_sf"/>
</dbReference>
<gene>
    <name evidence="1" type="ORF">TTHERM_00185270</name>
</gene>
<dbReference type="Gene3D" id="3.30.710.10">
    <property type="entry name" value="Potassium Channel Kv1.1, Chain A"/>
    <property type="match status" value="1"/>
</dbReference>
<dbReference type="AlphaFoldDB" id="Q22T85"/>
<keyword evidence="2" id="KW-1185">Reference proteome</keyword>
<dbReference type="GeneID" id="7827333"/>
<dbReference type="Proteomes" id="UP000009168">
    <property type="component" value="Unassembled WGS sequence"/>
</dbReference>
<dbReference type="OrthoDB" id="303456at2759"/>
<dbReference type="EMBL" id="GG662840">
    <property type="protein sequence ID" value="EAR88553.3"/>
    <property type="molecule type" value="Genomic_DNA"/>
</dbReference>
<dbReference type="InParanoid" id="Q22T85"/>
<dbReference type="KEGG" id="tet:TTHERM_00185270"/>
<proteinExistence type="predicted"/>
<organism evidence="1 2">
    <name type="scientific">Tetrahymena thermophila (strain SB210)</name>
    <dbReference type="NCBI Taxonomy" id="312017"/>
    <lineage>
        <taxon>Eukaryota</taxon>
        <taxon>Sar</taxon>
        <taxon>Alveolata</taxon>
        <taxon>Ciliophora</taxon>
        <taxon>Intramacronucleata</taxon>
        <taxon>Oligohymenophorea</taxon>
        <taxon>Hymenostomatida</taxon>
        <taxon>Tetrahymenina</taxon>
        <taxon>Tetrahymenidae</taxon>
        <taxon>Tetrahymena</taxon>
    </lineage>
</organism>
<sequence length="198" mass="22926">MSIEKQQNIQQTEILLVEISNKKVCQLDKRIIQVSNLIQQQINDNPNEVIHLELLTEDQKEFVQHYLDMHNYDLTDSKVKQHIQSSILSDNFVNALDVQLFENMSVLEISQVLKAAAYLQIDQLIQLCNVALATKIYLPYDETSLQAIKESQNLGELNEEDIIAMKEKYPCAFSNYECTNNTNEYTSINQNQQQQDNL</sequence>
<protein>
    <recommendedName>
        <fullName evidence="3">SKP1 component dimerisation domain-containing protein</fullName>
    </recommendedName>
</protein>
<reference evidence="2" key="1">
    <citation type="journal article" date="2006" name="PLoS Biol.">
        <title>Macronuclear genome sequence of the ciliate Tetrahymena thermophila, a model eukaryote.</title>
        <authorList>
            <person name="Eisen J.A."/>
            <person name="Coyne R.S."/>
            <person name="Wu M."/>
            <person name="Wu D."/>
            <person name="Thiagarajan M."/>
            <person name="Wortman J.R."/>
            <person name="Badger J.H."/>
            <person name="Ren Q."/>
            <person name="Amedeo P."/>
            <person name="Jones K.M."/>
            <person name="Tallon L.J."/>
            <person name="Delcher A.L."/>
            <person name="Salzberg S.L."/>
            <person name="Silva J.C."/>
            <person name="Haas B.J."/>
            <person name="Majoros W.H."/>
            <person name="Farzad M."/>
            <person name="Carlton J.M."/>
            <person name="Smith R.K. Jr."/>
            <person name="Garg J."/>
            <person name="Pearlman R.E."/>
            <person name="Karrer K.M."/>
            <person name="Sun L."/>
            <person name="Manning G."/>
            <person name="Elde N.C."/>
            <person name="Turkewitz A.P."/>
            <person name="Asai D.J."/>
            <person name="Wilkes D.E."/>
            <person name="Wang Y."/>
            <person name="Cai H."/>
            <person name="Collins K."/>
            <person name="Stewart B.A."/>
            <person name="Lee S.R."/>
            <person name="Wilamowska K."/>
            <person name="Weinberg Z."/>
            <person name="Ruzzo W.L."/>
            <person name="Wloga D."/>
            <person name="Gaertig J."/>
            <person name="Frankel J."/>
            <person name="Tsao C.-C."/>
            <person name="Gorovsky M.A."/>
            <person name="Keeling P.J."/>
            <person name="Waller R.F."/>
            <person name="Patron N.J."/>
            <person name="Cherry J.M."/>
            <person name="Stover N.A."/>
            <person name="Krieger C.J."/>
            <person name="del Toro C."/>
            <person name="Ryder H.F."/>
            <person name="Williamson S.C."/>
            <person name="Barbeau R.A."/>
            <person name="Hamilton E.P."/>
            <person name="Orias E."/>
        </authorList>
    </citation>
    <scope>NUCLEOTIDE SEQUENCE [LARGE SCALE GENOMIC DNA]</scope>
    <source>
        <strain evidence="2">SB210</strain>
    </source>
</reference>